<dbReference type="PANTHER" id="PTHR43265:SF1">
    <property type="entry name" value="ESTERASE ESTD"/>
    <property type="match status" value="1"/>
</dbReference>
<protein>
    <recommendedName>
        <fullName evidence="2">Serine aminopeptidase S33 domain-containing protein</fullName>
    </recommendedName>
</protein>
<organism evidence="3 4">
    <name type="scientific">Mucilaginibacter mallensis</name>
    <dbReference type="NCBI Taxonomy" id="652787"/>
    <lineage>
        <taxon>Bacteria</taxon>
        <taxon>Pseudomonadati</taxon>
        <taxon>Bacteroidota</taxon>
        <taxon>Sphingobacteriia</taxon>
        <taxon>Sphingobacteriales</taxon>
        <taxon>Sphingobacteriaceae</taxon>
        <taxon>Mucilaginibacter</taxon>
    </lineage>
</organism>
<reference evidence="3 4" key="1">
    <citation type="submission" date="2016-10" db="EMBL/GenBank/DDBJ databases">
        <authorList>
            <person name="de Groot N.N."/>
        </authorList>
    </citation>
    <scope>NUCLEOTIDE SEQUENCE [LARGE SCALE GENOMIC DNA]</scope>
    <source>
        <strain evidence="3 4">MP1X4</strain>
    </source>
</reference>
<feature type="signal peptide" evidence="1">
    <location>
        <begin position="1"/>
        <end position="19"/>
    </location>
</feature>
<keyword evidence="4" id="KW-1185">Reference proteome</keyword>
<dbReference type="InterPro" id="IPR029058">
    <property type="entry name" value="AB_hydrolase_fold"/>
</dbReference>
<name>A0A1H1R8Z4_MUCMA</name>
<evidence type="ECO:0000259" key="2">
    <source>
        <dbReference type="Pfam" id="PF12146"/>
    </source>
</evidence>
<dbReference type="Proteomes" id="UP000199679">
    <property type="component" value="Chromosome I"/>
</dbReference>
<dbReference type="InterPro" id="IPR053145">
    <property type="entry name" value="AB_hydrolase_Est10"/>
</dbReference>
<dbReference type="GO" id="GO:0052689">
    <property type="term" value="F:carboxylic ester hydrolase activity"/>
    <property type="evidence" value="ECO:0007669"/>
    <property type="project" value="TreeGrafter"/>
</dbReference>
<dbReference type="Gene3D" id="3.40.50.1820">
    <property type="entry name" value="alpha/beta hydrolase"/>
    <property type="match status" value="1"/>
</dbReference>
<proteinExistence type="predicted"/>
<dbReference type="PANTHER" id="PTHR43265">
    <property type="entry name" value="ESTERASE ESTD"/>
    <property type="match status" value="1"/>
</dbReference>
<keyword evidence="1" id="KW-0732">Signal</keyword>
<evidence type="ECO:0000313" key="4">
    <source>
        <dbReference type="Proteomes" id="UP000199679"/>
    </source>
</evidence>
<dbReference type="SUPFAM" id="SSF53474">
    <property type="entry name" value="alpha/beta-Hydrolases"/>
    <property type="match status" value="1"/>
</dbReference>
<dbReference type="STRING" id="652787.SAMN05216490_0945"/>
<dbReference type="OrthoDB" id="9809549at2"/>
<evidence type="ECO:0000313" key="3">
    <source>
        <dbReference type="EMBL" id="SDS32168.1"/>
    </source>
</evidence>
<dbReference type="AlphaFoldDB" id="A0A1H1R8Z4"/>
<accession>A0A1H1R8Z4</accession>
<evidence type="ECO:0000256" key="1">
    <source>
        <dbReference type="SAM" id="SignalP"/>
    </source>
</evidence>
<feature type="chain" id="PRO_5009258621" description="Serine aminopeptidase S33 domain-containing protein" evidence="1">
    <location>
        <begin position="20"/>
        <end position="470"/>
    </location>
</feature>
<gene>
    <name evidence="3" type="ORF">SAMN05216490_0945</name>
</gene>
<feature type="domain" description="Serine aminopeptidase S33" evidence="2">
    <location>
        <begin position="183"/>
        <end position="282"/>
    </location>
</feature>
<dbReference type="InterPro" id="IPR022742">
    <property type="entry name" value="Hydrolase_4"/>
</dbReference>
<dbReference type="EMBL" id="LT629740">
    <property type="protein sequence ID" value="SDS32168.1"/>
    <property type="molecule type" value="Genomic_DNA"/>
</dbReference>
<sequence>MKKLIITIIILCTVSFANAQDIAGRWQGFLNAGGTNIRLVFNVNKNGDNTYTTTFDSPDQNAFGIKCNSTSVVKDSLTAAVDVAHIVYKGLWDGKDGITGTFKQNSTLLVLNLKRNDLIRPQTPKPPFGYYTEDVEYDNTVKTLHYGATFTRPNGNGKYPAVIIITGSGTQDRDGTLFGHKVYWVLADYLTKNGIAVLRVDDRGAGKSTIGPDGTNVTSESFSYDVETSLNYLESRADVDKKHLGLIGHSEGGIIAPMVAARRKDVSFIVLWGAPAIGGAKINTQQAGQALRQRGVDSASAKAYMDLNDQVLPLFKTSTTKAELDKNIEPIIGNWLKTQSKSTLDGLSLANDTANRQALVGVYANLYTTPWLRFFFTYDPAIDLSKVKCPVLAINGAKDVQVDAESNLTAIKAILTQSGNKDFKVEELPHLNHLLQDAKTGDVSEYEQIQETMSPEALNIISTWIKLHTK</sequence>
<dbReference type="Pfam" id="PF12146">
    <property type="entry name" value="Hydrolase_4"/>
    <property type="match status" value="1"/>
</dbReference>
<dbReference type="RefSeq" id="WP_091369822.1">
    <property type="nucleotide sequence ID" value="NZ_LT629740.1"/>
</dbReference>